<evidence type="ECO:0000256" key="1">
    <source>
        <dbReference type="ARBA" id="ARBA00022679"/>
    </source>
</evidence>
<name>A0ABV5BD07_9BACL</name>
<dbReference type="PIRSF" id="PIRSF028756">
    <property type="entry name" value="PPK2_prd"/>
    <property type="match status" value="1"/>
</dbReference>
<dbReference type="SUPFAM" id="SSF52540">
    <property type="entry name" value="P-loop containing nucleoside triphosphate hydrolases"/>
    <property type="match status" value="1"/>
</dbReference>
<dbReference type="InterPro" id="IPR027417">
    <property type="entry name" value="P-loop_NTPase"/>
</dbReference>
<evidence type="ECO:0000259" key="3">
    <source>
        <dbReference type="Pfam" id="PF03976"/>
    </source>
</evidence>
<comment type="caution">
    <text evidence="4">The sequence shown here is derived from an EMBL/GenBank/DDBJ whole genome shotgun (WGS) entry which is preliminary data.</text>
</comment>
<dbReference type="PANTHER" id="PTHR34383:SF3">
    <property type="entry name" value="POLYPHOSPHATE:AMP PHOSPHOTRANSFERASE"/>
    <property type="match status" value="1"/>
</dbReference>
<dbReference type="NCBIfam" id="TIGR03709">
    <property type="entry name" value="PPK2_rel_1"/>
    <property type="match status" value="1"/>
</dbReference>
<dbReference type="PANTHER" id="PTHR34383">
    <property type="entry name" value="POLYPHOSPHATE:AMP PHOSPHOTRANSFERASE-RELATED"/>
    <property type="match status" value="1"/>
</dbReference>
<dbReference type="Pfam" id="PF03976">
    <property type="entry name" value="PPK2"/>
    <property type="match status" value="1"/>
</dbReference>
<organism evidence="4 5">
    <name type="scientific">Paenibacillus terreus</name>
    <dbReference type="NCBI Taxonomy" id="1387834"/>
    <lineage>
        <taxon>Bacteria</taxon>
        <taxon>Bacillati</taxon>
        <taxon>Bacillota</taxon>
        <taxon>Bacilli</taxon>
        <taxon>Bacillales</taxon>
        <taxon>Paenibacillaceae</taxon>
        <taxon>Paenibacillus</taxon>
    </lineage>
</organism>
<proteinExistence type="predicted"/>
<feature type="domain" description="Polyphosphate kinase-2-related" evidence="3">
    <location>
        <begin position="28"/>
        <end position="248"/>
    </location>
</feature>
<evidence type="ECO:0000313" key="5">
    <source>
        <dbReference type="Proteomes" id="UP001580407"/>
    </source>
</evidence>
<dbReference type="EMBL" id="JBHILM010000028">
    <property type="protein sequence ID" value="MFB5683588.1"/>
    <property type="molecule type" value="Genomic_DNA"/>
</dbReference>
<dbReference type="InterPro" id="IPR022488">
    <property type="entry name" value="PPK2-related"/>
</dbReference>
<evidence type="ECO:0000256" key="2">
    <source>
        <dbReference type="ARBA" id="ARBA00022777"/>
    </source>
</evidence>
<dbReference type="GO" id="GO:0016301">
    <property type="term" value="F:kinase activity"/>
    <property type="evidence" value="ECO:0007669"/>
    <property type="project" value="UniProtKB-KW"/>
</dbReference>
<reference evidence="4 5" key="1">
    <citation type="submission" date="2024-09" db="EMBL/GenBank/DDBJ databases">
        <authorList>
            <person name="Ruan L."/>
        </authorList>
    </citation>
    <scope>NUCLEOTIDE SEQUENCE [LARGE SCALE GENOMIC DNA]</scope>
    <source>
        <strain evidence="4 5">D33</strain>
    </source>
</reference>
<dbReference type="InterPro" id="IPR022300">
    <property type="entry name" value="PPK2-rel_1"/>
</dbReference>
<dbReference type="RefSeq" id="WP_375527318.1">
    <property type="nucleotide sequence ID" value="NZ_JBHILM010000028.1"/>
</dbReference>
<evidence type="ECO:0000313" key="4">
    <source>
        <dbReference type="EMBL" id="MFB5683588.1"/>
    </source>
</evidence>
<dbReference type="Proteomes" id="UP001580407">
    <property type="component" value="Unassembled WGS sequence"/>
</dbReference>
<accession>A0ABV5BD07</accession>
<keyword evidence="2 4" id="KW-0418">Kinase</keyword>
<gene>
    <name evidence="4" type="ORF">ACE3NQ_21985</name>
</gene>
<dbReference type="InterPro" id="IPR016898">
    <property type="entry name" value="Polyphosphate_phosphotransfera"/>
</dbReference>
<keyword evidence="1" id="KW-0808">Transferase</keyword>
<protein>
    <submittedName>
        <fullName evidence="4">PPK2 family polyphosphate kinase</fullName>
    </submittedName>
</protein>
<sequence length="281" mass="32439">MNEAFIVPPGAPVKLSSIDPGNTGGYRSREETGKEHKRLLKKLEELQEPLFAGKKHAVLFVFQGMDCSGKDGVINHVFSAVNPQGLLTYSFKTPTAEEATHDFLWRAHSRIPGKGYIATFNRSYYEDVLITRVHRTISDQEAARKFDQINAFEQLLMDSGVKVVKIFLHISKAFQLEKLIDRIETPHKNWKFDAGDLTERKSWDLYQSYYEDIFERCSSPELPWHIVPADHRWYRDFAVLQIVVSTLEGLGLSFPEPKPELKELLPELYRERGVEKEKKEK</sequence>
<dbReference type="Gene3D" id="3.40.50.300">
    <property type="entry name" value="P-loop containing nucleotide triphosphate hydrolases"/>
    <property type="match status" value="1"/>
</dbReference>
<keyword evidence="5" id="KW-1185">Reference proteome</keyword>